<organism evidence="2">
    <name type="scientific">Tetraselmis sp. GSL018</name>
    <dbReference type="NCBI Taxonomy" id="582737"/>
    <lineage>
        <taxon>Eukaryota</taxon>
        <taxon>Viridiplantae</taxon>
        <taxon>Chlorophyta</taxon>
        <taxon>core chlorophytes</taxon>
        <taxon>Chlorodendrophyceae</taxon>
        <taxon>Chlorodendrales</taxon>
        <taxon>Chlorodendraceae</taxon>
        <taxon>Tetraselmis</taxon>
    </lineage>
</organism>
<reference evidence="2" key="1">
    <citation type="submission" date="2014-05" db="EMBL/GenBank/DDBJ databases">
        <title>The transcriptome of the halophilic microalga Tetraselmis sp. GSL018 isolated from the Great Salt Lake, Utah.</title>
        <authorList>
            <person name="Jinkerson R.E."/>
            <person name="D'Adamo S."/>
            <person name="Posewitz M.C."/>
        </authorList>
    </citation>
    <scope>NUCLEOTIDE SEQUENCE</scope>
    <source>
        <strain evidence="2">GSL018</strain>
    </source>
</reference>
<evidence type="ECO:0000256" key="1">
    <source>
        <dbReference type="SAM" id="MobiDB-lite"/>
    </source>
</evidence>
<feature type="non-terminal residue" evidence="2">
    <location>
        <position position="1"/>
    </location>
</feature>
<feature type="region of interest" description="Disordered" evidence="1">
    <location>
        <begin position="52"/>
        <end position="78"/>
    </location>
</feature>
<name>A0A061RT47_9CHLO</name>
<evidence type="ECO:0000313" key="2">
    <source>
        <dbReference type="EMBL" id="JAC76047.1"/>
    </source>
</evidence>
<dbReference type="EMBL" id="GBEZ01009547">
    <property type="protein sequence ID" value="JAC76047.1"/>
    <property type="molecule type" value="Transcribed_RNA"/>
</dbReference>
<feature type="region of interest" description="Disordered" evidence="1">
    <location>
        <begin position="1"/>
        <end position="25"/>
    </location>
</feature>
<gene>
    <name evidence="2" type="ORF">TSPGSL018_21314</name>
</gene>
<accession>A0A061RT47</accession>
<feature type="non-terminal residue" evidence="2">
    <location>
        <position position="110"/>
    </location>
</feature>
<sequence length="110" mass="11394">GHSAIGRGSNHRRVSVADPPRRRGGEDILVGRHFIALPTALISEGIRTCDPGRANSSVPRSLDGLPAEAHRAPSPSKGGDITLFASFGGGVRCGLSKAPSPFAEVHPARP</sequence>
<protein>
    <submittedName>
        <fullName evidence="2">Uncharacterized protein</fullName>
    </submittedName>
</protein>
<proteinExistence type="predicted"/>
<dbReference type="AlphaFoldDB" id="A0A061RT47"/>